<dbReference type="CDD" id="cd09019">
    <property type="entry name" value="galactose_mutarotase_like"/>
    <property type="match status" value="1"/>
</dbReference>
<dbReference type="UniPathway" id="UPA00214"/>
<dbReference type="SUPFAM" id="SSF74650">
    <property type="entry name" value="Galactose mutarotase-like"/>
    <property type="match status" value="1"/>
</dbReference>
<evidence type="ECO:0000313" key="9">
    <source>
        <dbReference type="Proteomes" id="UP000515204"/>
    </source>
</evidence>
<comment type="similarity">
    <text evidence="3">Belongs to the aldose epimerase family.</text>
</comment>
<dbReference type="InterPro" id="IPR047215">
    <property type="entry name" value="Galactose_mutarotase-like"/>
</dbReference>
<dbReference type="InterPro" id="IPR008183">
    <property type="entry name" value="Aldose_1/G6P_1-epimerase"/>
</dbReference>
<comment type="pathway">
    <text evidence="2">Carbohydrate metabolism; galactose metabolism.</text>
</comment>
<reference evidence="10" key="1">
    <citation type="submission" date="2025-08" db="UniProtKB">
        <authorList>
            <consortium name="RefSeq"/>
        </authorList>
    </citation>
    <scope>IDENTIFICATION</scope>
</reference>
<dbReference type="AlphaFoldDB" id="A0A6P3XUD5"/>
<accession>A0A6P3XUD5</accession>
<evidence type="ECO:0000313" key="10">
    <source>
        <dbReference type="RefSeq" id="XP_014481767.1"/>
    </source>
</evidence>
<protein>
    <recommendedName>
        <fullName evidence="4">Galactose mutarotase</fullName>
    </recommendedName>
    <alternativeName>
        <fullName evidence="7">Aldose 1-epimerase</fullName>
    </alternativeName>
</protein>
<evidence type="ECO:0000256" key="3">
    <source>
        <dbReference type="ARBA" id="ARBA00006206"/>
    </source>
</evidence>
<evidence type="ECO:0000256" key="8">
    <source>
        <dbReference type="ARBA" id="ARBA00045743"/>
    </source>
</evidence>
<evidence type="ECO:0000256" key="5">
    <source>
        <dbReference type="ARBA" id="ARBA00023235"/>
    </source>
</evidence>
<evidence type="ECO:0000256" key="6">
    <source>
        <dbReference type="ARBA" id="ARBA00023277"/>
    </source>
</evidence>
<dbReference type="InterPro" id="IPR011013">
    <property type="entry name" value="Gal_mutarotase_sf_dom"/>
</dbReference>
<keyword evidence="6" id="KW-0119">Carbohydrate metabolism</keyword>
<dbReference type="GO" id="GO:0033499">
    <property type="term" value="P:galactose catabolic process via UDP-galactose, Leloir pathway"/>
    <property type="evidence" value="ECO:0007669"/>
    <property type="project" value="TreeGrafter"/>
</dbReference>
<dbReference type="GeneID" id="106748082"/>
<dbReference type="RefSeq" id="XP_014481767.1">
    <property type="nucleotide sequence ID" value="XM_014626281.1"/>
</dbReference>
<dbReference type="GO" id="GO:0030246">
    <property type="term" value="F:carbohydrate binding"/>
    <property type="evidence" value="ECO:0007669"/>
    <property type="project" value="InterPro"/>
</dbReference>
<dbReference type="PANTHER" id="PTHR10091:SF0">
    <property type="entry name" value="GALACTOSE MUTAROTASE"/>
    <property type="match status" value="1"/>
</dbReference>
<dbReference type="Proteomes" id="UP000515204">
    <property type="component" value="Unplaced"/>
</dbReference>
<dbReference type="Gene3D" id="2.70.98.10">
    <property type="match status" value="1"/>
</dbReference>
<dbReference type="Pfam" id="PF01263">
    <property type="entry name" value="Aldose_epim"/>
    <property type="match status" value="1"/>
</dbReference>
<name>A0A6P3XUD5_DINQU</name>
<dbReference type="GO" id="GO:0006006">
    <property type="term" value="P:glucose metabolic process"/>
    <property type="evidence" value="ECO:0007669"/>
    <property type="project" value="TreeGrafter"/>
</dbReference>
<dbReference type="InterPro" id="IPR014718">
    <property type="entry name" value="GH-type_carb-bd"/>
</dbReference>
<sequence>MSRENISIREDGFGFVPEYTLTNKHKAVVRLISWGASIQSIKIPNRGGKLVDVVLGFDDMEGYLKNRYMGSIIGRVVNRISGGLMSFNNVIYPLSINDETGKDHFNGGIVAFDNVNWQSQIVNNRVGYPGDLLTQVKYTWTNDNQLHINIRATATKPTPVNVTNYCLFNLAGHHAGPKELNEHVLTVNADSWTFTDVQNNLPTGVISPVDCTVYELRLPTQLNRRRLYEVPGGGYNHNLCINSPNYWCYRFHARILHPTSGRFLEIYSNHPGLQVYTGNELSGPERVNPPDLQVDSFESVNVKLKPCLGLMTEVEIRKAEPIYGKGGLPYHRHGGFALTPQNYPNAVNIGHFPSCVLYPGRMYIHDMTYKFGVLSEN</sequence>
<dbReference type="OrthoDB" id="274691at2759"/>
<organism evidence="9 10">
    <name type="scientific">Dinoponera quadriceps</name>
    <name type="common">South American ant</name>
    <dbReference type="NCBI Taxonomy" id="609295"/>
    <lineage>
        <taxon>Eukaryota</taxon>
        <taxon>Metazoa</taxon>
        <taxon>Ecdysozoa</taxon>
        <taxon>Arthropoda</taxon>
        <taxon>Hexapoda</taxon>
        <taxon>Insecta</taxon>
        <taxon>Pterygota</taxon>
        <taxon>Neoptera</taxon>
        <taxon>Endopterygota</taxon>
        <taxon>Hymenoptera</taxon>
        <taxon>Apocrita</taxon>
        <taxon>Aculeata</taxon>
        <taxon>Formicoidea</taxon>
        <taxon>Formicidae</taxon>
        <taxon>Ponerinae</taxon>
        <taxon>Ponerini</taxon>
        <taxon>Dinoponera</taxon>
    </lineage>
</organism>
<evidence type="ECO:0000256" key="4">
    <source>
        <dbReference type="ARBA" id="ARBA00021023"/>
    </source>
</evidence>
<keyword evidence="5" id="KW-0413">Isomerase</keyword>
<dbReference type="KEGG" id="dqu:106748082"/>
<dbReference type="PANTHER" id="PTHR10091">
    <property type="entry name" value="ALDOSE-1-EPIMERASE"/>
    <property type="match status" value="1"/>
</dbReference>
<evidence type="ECO:0000256" key="1">
    <source>
        <dbReference type="ARBA" id="ARBA00001712"/>
    </source>
</evidence>
<comment type="function">
    <text evidence="8">Mutarotase that catalyzes the interconversion of beta-D-galactose and alpha-D-galactose during galactose metabolism. Beta-D-galactose is metabolized in the liver into glucose 1-phosphate, the primary metabolic fuel, by the action of four enzymes that constitute the Leloir pathway: GALM, GALK1 (galactokinase), GALT (galactose-1-phosphate uridylyltransferase) and GALE (UDP-galactose-4'-epimerase). Involved in the maintenance of the equilibrium between the beta- and alpha-anomers of galactose, therefore ensuring a sufficient supply of the alpha-anomer for GALK1. Also active on D-glucose although shows a preference for galactose over glucose.</text>
</comment>
<dbReference type="GO" id="GO:0004034">
    <property type="term" value="F:aldose 1-epimerase activity"/>
    <property type="evidence" value="ECO:0007669"/>
    <property type="project" value="UniProtKB-EC"/>
</dbReference>
<gene>
    <name evidence="10" type="primary">LOC106748082</name>
</gene>
<keyword evidence="9" id="KW-1185">Reference proteome</keyword>
<proteinExistence type="inferred from homology"/>
<evidence type="ECO:0000256" key="2">
    <source>
        <dbReference type="ARBA" id="ARBA00004947"/>
    </source>
</evidence>
<comment type="catalytic activity">
    <reaction evidence="1">
        <text>alpha-D-galactose = beta-D-galactose</text>
        <dbReference type="Rhea" id="RHEA:28675"/>
        <dbReference type="ChEBI" id="CHEBI:27667"/>
        <dbReference type="ChEBI" id="CHEBI:28061"/>
        <dbReference type="EC" id="5.1.3.3"/>
    </reaction>
    <physiologicalReaction direction="right-to-left" evidence="1">
        <dbReference type="Rhea" id="RHEA:28677"/>
    </physiologicalReaction>
</comment>
<evidence type="ECO:0000256" key="7">
    <source>
        <dbReference type="ARBA" id="ARBA00032729"/>
    </source>
</evidence>